<organism evidence="1 2">
    <name type="scientific">Gossypium lobatum</name>
    <dbReference type="NCBI Taxonomy" id="34289"/>
    <lineage>
        <taxon>Eukaryota</taxon>
        <taxon>Viridiplantae</taxon>
        <taxon>Streptophyta</taxon>
        <taxon>Embryophyta</taxon>
        <taxon>Tracheophyta</taxon>
        <taxon>Spermatophyta</taxon>
        <taxon>Magnoliopsida</taxon>
        <taxon>eudicotyledons</taxon>
        <taxon>Gunneridae</taxon>
        <taxon>Pentapetalae</taxon>
        <taxon>rosids</taxon>
        <taxon>malvids</taxon>
        <taxon>Malvales</taxon>
        <taxon>Malvaceae</taxon>
        <taxon>Malvoideae</taxon>
        <taxon>Gossypium</taxon>
    </lineage>
</organism>
<reference evidence="1 2" key="1">
    <citation type="journal article" date="2019" name="Genome Biol. Evol.">
        <title>Insights into the evolution of the New World diploid cottons (Gossypium, subgenus Houzingenia) based on genome sequencing.</title>
        <authorList>
            <person name="Grover C.E."/>
            <person name="Arick M.A. 2nd"/>
            <person name="Thrash A."/>
            <person name="Conover J.L."/>
            <person name="Sanders W.S."/>
            <person name="Peterson D.G."/>
            <person name="Frelichowski J.E."/>
            <person name="Scheffler J.A."/>
            <person name="Scheffler B.E."/>
            <person name="Wendel J.F."/>
        </authorList>
    </citation>
    <scope>NUCLEOTIDE SEQUENCE [LARGE SCALE GENOMIC DNA]</scope>
    <source>
        <strain evidence="1">157</strain>
        <tissue evidence="1">Leaf</tissue>
    </source>
</reference>
<sequence>YSWLSAGFEDRSSNRFEIPTNFILKFKFEHEEFPLLMAKFGSNSQTVEVPNFSLIKKRSRDVSAICARWSTAFHTFVTAWREFTFTLEDLCGKAGHVVDRCYYRFDSSYKSNNFRPPPQANFCMISPGSSIVQWSPPTQQNVSGSPTVQWSPPTQQNVQWYPPGWCFSTPSTSVWPHVFAGSTSPQVNMQSPGAVQSQAYVATPETVADNSWYPDSGATHHLTNSASSLTDSEAYKG</sequence>
<dbReference type="AlphaFoldDB" id="A0A7J8N0A0"/>
<dbReference type="Proteomes" id="UP000593572">
    <property type="component" value="Unassembled WGS sequence"/>
</dbReference>
<dbReference type="EMBL" id="JABEZX010000011">
    <property type="protein sequence ID" value="MBA0570240.1"/>
    <property type="molecule type" value="Genomic_DNA"/>
</dbReference>
<accession>A0A7J8N0A0</accession>
<gene>
    <name evidence="1" type="ORF">Golob_003919</name>
</gene>
<name>A0A7J8N0A0_9ROSI</name>
<feature type="non-terminal residue" evidence="1">
    <location>
        <position position="1"/>
    </location>
</feature>
<keyword evidence="2" id="KW-1185">Reference proteome</keyword>
<comment type="caution">
    <text evidence="1">The sequence shown here is derived from an EMBL/GenBank/DDBJ whole genome shotgun (WGS) entry which is preliminary data.</text>
</comment>
<evidence type="ECO:0000313" key="1">
    <source>
        <dbReference type="EMBL" id="MBA0570240.1"/>
    </source>
</evidence>
<evidence type="ECO:0000313" key="2">
    <source>
        <dbReference type="Proteomes" id="UP000593572"/>
    </source>
</evidence>
<feature type="non-terminal residue" evidence="1">
    <location>
        <position position="237"/>
    </location>
</feature>
<protein>
    <submittedName>
        <fullName evidence="1">Uncharacterized protein</fullName>
    </submittedName>
</protein>
<proteinExistence type="predicted"/>